<dbReference type="EMBL" id="QTSX02007297">
    <property type="protein sequence ID" value="KAJ9048941.1"/>
    <property type="molecule type" value="Genomic_DNA"/>
</dbReference>
<sequence length="104" mass="12104">MKLIHLFASATLSYDLSICQLDIPPHILVQGDLNCFAKPPIEIRPTKPASAVYFYDQNIRQCRRRLIHHSSRPCIPFSTLEECIDACVEKSSPHYNEDWSWIRF</sequence>
<accession>A0ACC2RFW6</accession>
<dbReference type="Proteomes" id="UP001165960">
    <property type="component" value="Unassembled WGS sequence"/>
</dbReference>
<name>A0ACC2RFW6_9FUNG</name>
<proteinExistence type="predicted"/>
<reference evidence="1" key="1">
    <citation type="submission" date="2022-04" db="EMBL/GenBank/DDBJ databases">
        <title>Genome of the entomopathogenic fungus Entomophthora muscae.</title>
        <authorList>
            <person name="Elya C."/>
            <person name="Lovett B.R."/>
            <person name="Lee E."/>
            <person name="Macias A.M."/>
            <person name="Hajek A.E."/>
            <person name="De Bivort B.L."/>
            <person name="Kasson M.T."/>
            <person name="De Fine Licht H.H."/>
            <person name="Stajich J.E."/>
        </authorList>
    </citation>
    <scope>NUCLEOTIDE SEQUENCE</scope>
    <source>
        <strain evidence="1">Berkeley</strain>
    </source>
</reference>
<keyword evidence="2" id="KW-1185">Reference proteome</keyword>
<comment type="caution">
    <text evidence="1">The sequence shown here is derived from an EMBL/GenBank/DDBJ whole genome shotgun (WGS) entry which is preliminary data.</text>
</comment>
<organism evidence="1 2">
    <name type="scientific">Entomophthora muscae</name>
    <dbReference type="NCBI Taxonomy" id="34485"/>
    <lineage>
        <taxon>Eukaryota</taxon>
        <taxon>Fungi</taxon>
        <taxon>Fungi incertae sedis</taxon>
        <taxon>Zoopagomycota</taxon>
        <taxon>Entomophthoromycotina</taxon>
        <taxon>Entomophthoromycetes</taxon>
        <taxon>Entomophthorales</taxon>
        <taxon>Entomophthoraceae</taxon>
        <taxon>Entomophthora</taxon>
    </lineage>
</organism>
<evidence type="ECO:0000313" key="2">
    <source>
        <dbReference type="Proteomes" id="UP001165960"/>
    </source>
</evidence>
<protein>
    <submittedName>
        <fullName evidence="1">Uncharacterized protein</fullName>
    </submittedName>
</protein>
<evidence type="ECO:0000313" key="1">
    <source>
        <dbReference type="EMBL" id="KAJ9048941.1"/>
    </source>
</evidence>
<gene>
    <name evidence="1" type="ORF">DSO57_1029639</name>
</gene>